<feature type="domain" description="Fido" evidence="4">
    <location>
        <begin position="109"/>
        <end position="260"/>
    </location>
</feature>
<feature type="site" description="Important for autoinhibition of adenylyltransferase activity" evidence="3">
    <location>
        <position position="58"/>
    </location>
</feature>
<dbReference type="InterPro" id="IPR003812">
    <property type="entry name" value="Fido"/>
</dbReference>
<organism evidence="5 7">
    <name type="scientific">Cryobacterium flavum</name>
    <dbReference type="NCBI Taxonomy" id="1424659"/>
    <lineage>
        <taxon>Bacteria</taxon>
        <taxon>Bacillati</taxon>
        <taxon>Actinomycetota</taxon>
        <taxon>Actinomycetes</taxon>
        <taxon>Micrococcales</taxon>
        <taxon>Microbacteriaceae</taxon>
        <taxon>Cryobacterium</taxon>
    </lineage>
</organism>
<dbReference type="SUPFAM" id="SSF140931">
    <property type="entry name" value="Fic-like"/>
    <property type="match status" value="1"/>
</dbReference>
<dbReference type="PANTHER" id="PTHR13504">
    <property type="entry name" value="FIDO DOMAIN-CONTAINING PROTEIN DDB_G0283145"/>
    <property type="match status" value="1"/>
</dbReference>
<dbReference type="GO" id="GO:0005524">
    <property type="term" value="F:ATP binding"/>
    <property type="evidence" value="ECO:0007669"/>
    <property type="project" value="UniProtKB-KW"/>
</dbReference>
<dbReference type="AlphaFoldDB" id="A0A4R8VD24"/>
<sequence>MHDIEYPAFAFDSDLTREIIAFERARANLSRGTTPSIIYSQLKELFQLLTSIMSARIEGNRTSILDAVTGAAESRLGNSLRPQNEGVREILNIQRAITFIDANVGSSPVDHLFIRELHRIVVDGLSREGDHTPGAYRLGEVSRGHSAHHPPWPSDVPDYMSVLVAFIAQPQAPHNQLLQTAIVHHRFLWIHPFGNGNGRVARLITYAMLIQHGFSSSAGYGAVNPTAVFGADRQAYYDNLELADTLENDGVVAWCTYVLRGLNSDLANLARLSDAEFVIHQVLVPAVERLRAAGGLTLREAEALSIAAAQTTVKAADLESAFPGSASSRSHAIKRLIDRGLLVPVESGARSYRLAFVPNDLTVHLVRRLDMADLLPTILKDHEL</sequence>
<evidence type="ECO:0000313" key="6">
    <source>
        <dbReference type="EMBL" id="TFB81234.1"/>
    </source>
</evidence>
<evidence type="ECO:0000256" key="2">
    <source>
        <dbReference type="PIRSR" id="PIRSR640198-2"/>
    </source>
</evidence>
<dbReference type="PANTHER" id="PTHR13504:SF38">
    <property type="entry name" value="FIDO DOMAIN-CONTAINING PROTEIN"/>
    <property type="match status" value="1"/>
</dbReference>
<feature type="binding site" evidence="2">
    <location>
        <begin position="236"/>
        <end position="237"/>
    </location>
    <ligand>
        <name>ATP</name>
        <dbReference type="ChEBI" id="CHEBI:30616"/>
    </ligand>
</feature>
<keyword evidence="2" id="KW-0067">ATP-binding</keyword>
<gene>
    <name evidence="6" type="ORF">E3O21_05155</name>
    <name evidence="5" type="ORF">SAMN05216368_10226</name>
</gene>
<dbReference type="STRING" id="1424659.SAMN05216368_10226"/>
<dbReference type="Proteomes" id="UP000199639">
    <property type="component" value="Unassembled WGS sequence"/>
</dbReference>
<reference evidence="6 8" key="2">
    <citation type="submission" date="2019-03" db="EMBL/GenBank/DDBJ databases">
        <title>Genomics of glacier-inhabiting Cryobacterium strains.</title>
        <authorList>
            <person name="Liu Q."/>
            <person name="Xin Y.-H."/>
        </authorList>
    </citation>
    <scope>NUCLEOTIDE SEQUENCE [LARGE SCALE GENOMIC DNA]</scope>
    <source>
        <strain evidence="6 8">Hh8</strain>
    </source>
</reference>
<dbReference type="Proteomes" id="UP000298252">
    <property type="component" value="Unassembled WGS sequence"/>
</dbReference>
<dbReference type="EMBL" id="FNIB01000002">
    <property type="protein sequence ID" value="SDM69356.1"/>
    <property type="molecule type" value="Genomic_DNA"/>
</dbReference>
<evidence type="ECO:0000259" key="4">
    <source>
        <dbReference type="PROSITE" id="PS51459"/>
    </source>
</evidence>
<protein>
    <submittedName>
        <fullName evidence="5">Fic family protein</fullName>
    </submittedName>
</protein>
<dbReference type="Pfam" id="PF02661">
    <property type="entry name" value="Fic"/>
    <property type="match status" value="1"/>
</dbReference>
<keyword evidence="2" id="KW-0547">Nucleotide-binding</keyword>
<dbReference type="RefSeq" id="WP_092338869.1">
    <property type="nucleotide sequence ID" value="NZ_FNIB01000002.1"/>
</dbReference>
<accession>A0A4R8VD24</accession>
<evidence type="ECO:0000313" key="7">
    <source>
        <dbReference type="Proteomes" id="UP000199639"/>
    </source>
</evidence>
<dbReference type="EMBL" id="SOFD01000009">
    <property type="protein sequence ID" value="TFB81234.1"/>
    <property type="molecule type" value="Genomic_DNA"/>
</dbReference>
<dbReference type="PROSITE" id="PS51459">
    <property type="entry name" value="FIDO"/>
    <property type="match status" value="1"/>
</dbReference>
<evidence type="ECO:0000256" key="3">
    <source>
        <dbReference type="PIRSR" id="PIRSR640198-3"/>
    </source>
</evidence>
<keyword evidence="8" id="KW-1185">Reference proteome</keyword>
<evidence type="ECO:0000313" key="5">
    <source>
        <dbReference type="EMBL" id="SDM69356.1"/>
    </source>
</evidence>
<evidence type="ECO:0000256" key="1">
    <source>
        <dbReference type="PIRSR" id="PIRSR640198-1"/>
    </source>
</evidence>
<proteinExistence type="predicted"/>
<reference evidence="5 7" key="1">
    <citation type="submission" date="2016-10" db="EMBL/GenBank/DDBJ databases">
        <authorList>
            <person name="Varghese N."/>
            <person name="Submissions S."/>
        </authorList>
    </citation>
    <scope>NUCLEOTIDE SEQUENCE [LARGE SCALE GENOMIC DNA]</scope>
    <source>
        <strain evidence="5 7">CGMCC 1.11215</strain>
    </source>
</reference>
<dbReference type="Gene3D" id="1.10.3290.10">
    <property type="entry name" value="Fido-like domain"/>
    <property type="match status" value="1"/>
</dbReference>
<dbReference type="InterPro" id="IPR040198">
    <property type="entry name" value="Fido_containing"/>
</dbReference>
<evidence type="ECO:0000313" key="8">
    <source>
        <dbReference type="Proteomes" id="UP000298252"/>
    </source>
</evidence>
<feature type="active site" evidence="1">
    <location>
        <position position="191"/>
    </location>
</feature>
<name>A0A4R8VD24_9MICO</name>
<dbReference type="InterPro" id="IPR036597">
    <property type="entry name" value="Fido-like_dom_sf"/>
</dbReference>